<evidence type="ECO:0000313" key="2">
    <source>
        <dbReference type="EMBL" id="QTG03044.1"/>
    </source>
</evidence>
<dbReference type="EMBL" id="JAAMCP010000012">
    <property type="protein sequence ID" value="NTF39410.1"/>
    <property type="molecule type" value="Genomic_DNA"/>
</dbReference>
<evidence type="ECO:0000313" key="3">
    <source>
        <dbReference type="Proteomes" id="UP000663912"/>
    </source>
</evidence>
<evidence type="ECO:0000313" key="4">
    <source>
        <dbReference type="Proteomes" id="UP000822331"/>
    </source>
</evidence>
<gene>
    <name evidence="1" type="ORF">G6L72_22155</name>
    <name evidence="2" type="ORF">G6M88_22055</name>
</gene>
<keyword evidence="4" id="KW-1185">Reference proteome</keyword>
<sequence length="299" mass="33659">MQFKPVNAKSYYETLPSTDSACGDIWTGLPGMGLFRGENIRGIVVSPACDVSNFKTETITYLPIIPVRSYFSTIGYLPLARREITERLRSAAFDAEIIWPEPGYLPPRLEELDRALLLIERRLGRPKVSKQEAEHLPRAAAGIRITRACADFRLEEAPLADIATLYGSKWLDFRKQIISNSFRPDLHFLPRDRDDDIGGSPFLPHSLVLFRYPMTIPAEFLWAAQNHHPDQWGTFIQQNAMTSSLVMQFSSVPPLKCLSLKSAFLADLLGRFTTLFSRVGSPDFSSAALERISGELHND</sequence>
<evidence type="ECO:0000313" key="1">
    <source>
        <dbReference type="EMBL" id="NTF39410.1"/>
    </source>
</evidence>
<dbReference type="AlphaFoldDB" id="A0AAE7R862"/>
<dbReference type="Proteomes" id="UP000663912">
    <property type="component" value="Chromosome 2"/>
</dbReference>
<organism evidence="2 3">
    <name type="scientific">Agrobacterium rubi</name>
    <dbReference type="NCBI Taxonomy" id="28099"/>
    <lineage>
        <taxon>Bacteria</taxon>
        <taxon>Pseudomonadati</taxon>
        <taxon>Pseudomonadota</taxon>
        <taxon>Alphaproteobacteria</taxon>
        <taxon>Hyphomicrobiales</taxon>
        <taxon>Rhizobiaceae</taxon>
        <taxon>Rhizobium/Agrobacterium group</taxon>
        <taxon>Agrobacterium</taxon>
    </lineage>
</organism>
<name>A0AAE7R862_9HYPH</name>
<proteinExistence type="predicted"/>
<protein>
    <submittedName>
        <fullName evidence="2">Uncharacterized protein</fullName>
    </submittedName>
</protein>
<dbReference type="EMBL" id="CP049207">
    <property type="protein sequence ID" value="QTG03044.1"/>
    <property type="molecule type" value="Genomic_DNA"/>
</dbReference>
<dbReference type="KEGG" id="arui:G6M88_22055"/>
<dbReference type="RefSeq" id="WP_141680646.1">
    <property type="nucleotide sequence ID" value="NZ_CP049207.1"/>
</dbReference>
<accession>A0AAE7R862</accession>
<dbReference type="Proteomes" id="UP000822331">
    <property type="component" value="Unassembled WGS sequence"/>
</dbReference>
<reference evidence="1 4" key="1">
    <citation type="journal article" date="2020" name="Science">
        <title>Unexpected conservation and global transmission of agrobacterial virulence plasmids.</title>
        <authorList>
            <person name="Weisberg A.J."/>
            <person name="Davis E.W. 2nd"/>
            <person name="Tabima J."/>
            <person name="Belcher M.S."/>
            <person name="Miller M."/>
            <person name="Kuo C.H."/>
            <person name="Loper J.E."/>
            <person name="Grunwald N.J."/>
            <person name="Putnam M.L."/>
            <person name="Chang J.H."/>
        </authorList>
    </citation>
    <scope>NUCLEOTIDE SEQUENCE [LARGE SCALE GENOMIC DNA]</scope>
    <source>
        <strain evidence="1 4">A19/93</strain>
    </source>
</reference>
<reference evidence="2" key="2">
    <citation type="submission" date="2020-02" db="EMBL/GenBank/DDBJ databases">
        <title>Unexpected conservation and global transmission of agrobacterial virulence plasmids.</title>
        <authorList>
            <person name="Weisberg A.J."/>
            <person name="Davis E.W. II"/>
            <person name="Tabima J.R."/>
            <person name="Belcher M.S."/>
            <person name="Miller M."/>
            <person name="Kuo C.-H."/>
            <person name="Loper J.E."/>
            <person name="Grunwald N.J."/>
            <person name="Putnam M.L."/>
            <person name="Chang J.H."/>
        </authorList>
    </citation>
    <scope>NUCLEOTIDE SEQUENCE</scope>
    <source>
        <strain evidence="2">W2/73</strain>
    </source>
</reference>